<feature type="region of interest" description="Disordered" evidence="1">
    <location>
        <begin position="53"/>
        <end position="79"/>
    </location>
</feature>
<proteinExistence type="predicted"/>
<name>A0AAU2VGY1_9ACTN</name>
<dbReference type="EMBL" id="CP108313">
    <property type="protein sequence ID" value="WTW66776.1"/>
    <property type="molecule type" value="Genomic_DNA"/>
</dbReference>
<dbReference type="AlphaFoldDB" id="A0AAU2VGY1"/>
<protein>
    <recommendedName>
        <fullName evidence="3">Transposase</fullName>
    </recommendedName>
</protein>
<reference evidence="2" key="1">
    <citation type="submission" date="2022-10" db="EMBL/GenBank/DDBJ databases">
        <title>The complete genomes of actinobacterial strains from the NBC collection.</title>
        <authorList>
            <person name="Joergensen T.S."/>
            <person name="Alvarez Arevalo M."/>
            <person name="Sterndorff E.B."/>
            <person name="Faurdal D."/>
            <person name="Vuksanovic O."/>
            <person name="Mourched A.-S."/>
            <person name="Charusanti P."/>
            <person name="Shaw S."/>
            <person name="Blin K."/>
            <person name="Weber T."/>
        </authorList>
    </citation>
    <scope>NUCLEOTIDE SEQUENCE</scope>
    <source>
        <strain evidence="2">NBC_00008</strain>
    </source>
</reference>
<sequence length="79" mass="8859">MRNPPHPHDTCPQTWTHPPDSELPDTLGIYRDHVHRLFGEPAWQHIRSLALHGSHDDDRSLKPTSPTASTNSYTASATP</sequence>
<evidence type="ECO:0000256" key="1">
    <source>
        <dbReference type="SAM" id="MobiDB-lite"/>
    </source>
</evidence>
<gene>
    <name evidence="2" type="ORF">OG398_00075</name>
</gene>
<accession>A0AAU2VGY1</accession>
<feature type="region of interest" description="Disordered" evidence="1">
    <location>
        <begin position="1"/>
        <end position="20"/>
    </location>
</feature>
<evidence type="ECO:0000313" key="2">
    <source>
        <dbReference type="EMBL" id="WTW66776.1"/>
    </source>
</evidence>
<evidence type="ECO:0008006" key="3">
    <source>
        <dbReference type="Google" id="ProtNLM"/>
    </source>
</evidence>
<feature type="compositionally biased region" description="Low complexity" evidence="1">
    <location>
        <begin position="63"/>
        <end position="79"/>
    </location>
</feature>
<organism evidence="2">
    <name type="scientific">Streptomyces sp. NBC_00008</name>
    <dbReference type="NCBI Taxonomy" id="2903610"/>
    <lineage>
        <taxon>Bacteria</taxon>
        <taxon>Bacillati</taxon>
        <taxon>Actinomycetota</taxon>
        <taxon>Actinomycetes</taxon>
        <taxon>Kitasatosporales</taxon>
        <taxon>Streptomycetaceae</taxon>
        <taxon>Streptomyces</taxon>
    </lineage>
</organism>